<dbReference type="InterPro" id="IPR014284">
    <property type="entry name" value="RNA_pol_sigma-70_dom"/>
</dbReference>
<dbReference type="InterPro" id="IPR039425">
    <property type="entry name" value="RNA_pol_sigma-70-like"/>
</dbReference>
<evidence type="ECO:0000256" key="2">
    <source>
        <dbReference type="ARBA" id="ARBA00023015"/>
    </source>
</evidence>
<gene>
    <name evidence="8" type="ORF">ACFY35_46595</name>
</gene>
<evidence type="ECO:0000259" key="6">
    <source>
        <dbReference type="Pfam" id="PF04542"/>
    </source>
</evidence>
<feature type="domain" description="RNA polymerase sigma-70 region 4" evidence="7">
    <location>
        <begin position="128"/>
        <end position="176"/>
    </location>
</feature>
<evidence type="ECO:0000313" key="8">
    <source>
        <dbReference type="EMBL" id="MFF5296949.1"/>
    </source>
</evidence>
<keyword evidence="4" id="KW-0238">DNA-binding</keyword>
<protein>
    <submittedName>
        <fullName evidence="8">Sigma-70 family RNA polymerase sigma factor</fullName>
    </submittedName>
</protein>
<keyword evidence="9" id="KW-1185">Reference proteome</keyword>
<dbReference type="InterPro" id="IPR013325">
    <property type="entry name" value="RNA_pol_sigma_r2"/>
</dbReference>
<dbReference type="NCBIfam" id="TIGR02937">
    <property type="entry name" value="sigma70-ECF"/>
    <property type="match status" value="1"/>
</dbReference>
<dbReference type="SUPFAM" id="SSF88659">
    <property type="entry name" value="Sigma3 and sigma4 domains of RNA polymerase sigma factors"/>
    <property type="match status" value="1"/>
</dbReference>
<evidence type="ECO:0000259" key="7">
    <source>
        <dbReference type="Pfam" id="PF04545"/>
    </source>
</evidence>
<dbReference type="InterPro" id="IPR007630">
    <property type="entry name" value="RNA_pol_sigma70_r4"/>
</dbReference>
<dbReference type="Gene3D" id="1.10.1740.10">
    <property type="match status" value="1"/>
</dbReference>
<dbReference type="SUPFAM" id="SSF88946">
    <property type="entry name" value="Sigma2 domain of RNA polymerase sigma factors"/>
    <property type="match status" value="1"/>
</dbReference>
<evidence type="ECO:0000256" key="1">
    <source>
        <dbReference type="ARBA" id="ARBA00010641"/>
    </source>
</evidence>
<keyword evidence="5" id="KW-0804">Transcription</keyword>
<evidence type="ECO:0000256" key="3">
    <source>
        <dbReference type="ARBA" id="ARBA00023082"/>
    </source>
</evidence>
<dbReference type="Gene3D" id="1.10.10.10">
    <property type="entry name" value="Winged helix-like DNA-binding domain superfamily/Winged helix DNA-binding domain"/>
    <property type="match status" value="1"/>
</dbReference>
<dbReference type="InterPro" id="IPR036388">
    <property type="entry name" value="WH-like_DNA-bd_sf"/>
</dbReference>
<dbReference type="EMBL" id="JBIAZU010000009">
    <property type="protein sequence ID" value="MFF5296949.1"/>
    <property type="molecule type" value="Genomic_DNA"/>
</dbReference>
<keyword evidence="2" id="KW-0805">Transcription regulation</keyword>
<comment type="similarity">
    <text evidence="1">Belongs to the sigma-70 factor family. ECF subfamily.</text>
</comment>
<dbReference type="RefSeq" id="WP_245577487.1">
    <property type="nucleotide sequence ID" value="NZ_JBIAZU010000009.1"/>
</dbReference>
<keyword evidence="3" id="KW-0731">Sigma factor</keyword>
<dbReference type="InterPro" id="IPR007627">
    <property type="entry name" value="RNA_pol_sigma70_r2"/>
</dbReference>
<comment type="caution">
    <text evidence="8">The sequence shown here is derived from an EMBL/GenBank/DDBJ whole genome shotgun (WGS) entry which is preliminary data.</text>
</comment>
<feature type="domain" description="RNA polymerase sigma-70 region 2" evidence="6">
    <location>
        <begin position="28"/>
        <end position="97"/>
    </location>
</feature>
<dbReference type="Pfam" id="PF04545">
    <property type="entry name" value="Sigma70_r4"/>
    <property type="match status" value="1"/>
</dbReference>
<dbReference type="Pfam" id="PF04542">
    <property type="entry name" value="Sigma70_r2"/>
    <property type="match status" value="1"/>
</dbReference>
<reference evidence="8 9" key="1">
    <citation type="submission" date="2024-10" db="EMBL/GenBank/DDBJ databases">
        <title>The Natural Products Discovery Center: Release of the First 8490 Sequenced Strains for Exploring Actinobacteria Biosynthetic Diversity.</title>
        <authorList>
            <person name="Kalkreuter E."/>
            <person name="Kautsar S.A."/>
            <person name="Yang D."/>
            <person name="Bader C.D."/>
            <person name="Teijaro C.N."/>
            <person name="Fluegel L."/>
            <person name="Davis C.M."/>
            <person name="Simpson J.R."/>
            <person name="Lauterbach L."/>
            <person name="Steele A.D."/>
            <person name="Gui C."/>
            <person name="Meng S."/>
            <person name="Li G."/>
            <person name="Viehrig K."/>
            <person name="Ye F."/>
            <person name="Su P."/>
            <person name="Kiefer A.F."/>
            <person name="Nichols A."/>
            <person name="Cepeda A.J."/>
            <person name="Yan W."/>
            <person name="Fan B."/>
            <person name="Jiang Y."/>
            <person name="Adhikari A."/>
            <person name="Zheng C.-J."/>
            <person name="Schuster L."/>
            <person name="Cowan T.M."/>
            <person name="Smanski M.J."/>
            <person name="Chevrette M.G."/>
            <person name="De Carvalho L.P.S."/>
            <person name="Shen B."/>
        </authorList>
    </citation>
    <scope>NUCLEOTIDE SEQUENCE [LARGE SCALE GENOMIC DNA]</scope>
    <source>
        <strain evidence="8 9">NPDC000087</strain>
    </source>
</reference>
<evidence type="ECO:0000313" key="9">
    <source>
        <dbReference type="Proteomes" id="UP001602245"/>
    </source>
</evidence>
<accession>A0ABW6WUI8</accession>
<dbReference type="InterPro" id="IPR013324">
    <property type="entry name" value="RNA_pol_sigma_r3/r4-like"/>
</dbReference>
<evidence type="ECO:0000256" key="4">
    <source>
        <dbReference type="ARBA" id="ARBA00023125"/>
    </source>
</evidence>
<sequence>MGGRRTLAKGMARMRRRVSPDEELMTALYNEHYAVLLSFVLRYVHDRHRAEDMVQETLLRAWKHIDHLDTDQGRTRSYLLTIARNVVTNAWRAEQRRPHLVADEHAVDTMPVEDNVDQLVEGWLVAEALERLSADHQAVVRAMYYEGQSVAETARRLSVPEGTVKSRAYYAVRALRTAFEEMGVLR</sequence>
<evidence type="ECO:0000256" key="5">
    <source>
        <dbReference type="ARBA" id="ARBA00023163"/>
    </source>
</evidence>
<dbReference type="CDD" id="cd06171">
    <property type="entry name" value="Sigma70_r4"/>
    <property type="match status" value="1"/>
</dbReference>
<organism evidence="8 9">
    <name type="scientific">Paractinoplanes globisporus</name>
    <dbReference type="NCBI Taxonomy" id="113565"/>
    <lineage>
        <taxon>Bacteria</taxon>
        <taxon>Bacillati</taxon>
        <taxon>Actinomycetota</taxon>
        <taxon>Actinomycetes</taxon>
        <taxon>Micromonosporales</taxon>
        <taxon>Micromonosporaceae</taxon>
        <taxon>Paractinoplanes</taxon>
    </lineage>
</organism>
<name>A0ABW6WUI8_9ACTN</name>
<dbReference type="PANTHER" id="PTHR43133">
    <property type="entry name" value="RNA POLYMERASE ECF-TYPE SIGMA FACTO"/>
    <property type="match status" value="1"/>
</dbReference>
<dbReference type="PANTHER" id="PTHR43133:SF52">
    <property type="entry name" value="ECF RNA POLYMERASE SIGMA FACTOR SIGL"/>
    <property type="match status" value="1"/>
</dbReference>
<proteinExistence type="inferred from homology"/>
<dbReference type="Proteomes" id="UP001602245">
    <property type="component" value="Unassembled WGS sequence"/>
</dbReference>